<reference evidence="1 2" key="1">
    <citation type="journal article" date="2010" name="Science">
        <title>Genomic comparison of the ants Camponotus floridanus and Harpegnathos saltator.</title>
        <authorList>
            <person name="Bonasio R."/>
            <person name="Zhang G."/>
            <person name="Ye C."/>
            <person name="Mutti N.S."/>
            <person name="Fang X."/>
            <person name="Qin N."/>
            <person name="Donahue G."/>
            <person name="Yang P."/>
            <person name="Li Q."/>
            <person name="Li C."/>
            <person name="Zhang P."/>
            <person name="Huang Z."/>
            <person name="Berger S.L."/>
            <person name="Reinberg D."/>
            <person name="Wang J."/>
            <person name="Liebig J."/>
        </authorList>
    </citation>
    <scope>NUCLEOTIDE SEQUENCE [LARGE SCALE GENOMIC DNA]</scope>
    <source>
        <strain evidence="1 2">R22 G/1</strain>
    </source>
</reference>
<organism evidence="2">
    <name type="scientific">Harpegnathos saltator</name>
    <name type="common">Jerdon's jumping ant</name>
    <dbReference type="NCBI Taxonomy" id="610380"/>
    <lineage>
        <taxon>Eukaryota</taxon>
        <taxon>Metazoa</taxon>
        <taxon>Ecdysozoa</taxon>
        <taxon>Arthropoda</taxon>
        <taxon>Hexapoda</taxon>
        <taxon>Insecta</taxon>
        <taxon>Pterygota</taxon>
        <taxon>Neoptera</taxon>
        <taxon>Endopterygota</taxon>
        <taxon>Hymenoptera</taxon>
        <taxon>Apocrita</taxon>
        <taxon>Aculeata</taxon>
        <taxon>Formicoidea</taxon>
        <taxon>Formicidae</taxon>
        <taxon>Ponerinae</taxon>
        <taxon>Ponerini</taxon>
        <taxon>Harpegnathos</taxon>
    </lineage>
</organism>
<evidence type="ECO:0000313" key="1">
    <source>
        <dbReference type="EMBL" id="EFN79877.1"/>
    </source>
</evidence>
<sequence length="98" mass="10620">MTTVPIGDDDDADGGGTAVVVVDVAPTGKAVPSTGSEALIGSARYRKALFEGTGLTPVCRATKDVRTVEFPLVDDDHDDGEYRIIRRREDEEMIQRRV</sequence>
<keyword evidence="2" id="KW-1185">Reference proteome</keyword>
<dbReference type="EMBL" id="GL451165">
    <property type="protein sequence ID" value="EFN79877.1"/>
    <property type="molecule type" value="Genomic_DNA"/>
</dbReference>
<protein>
    <submittedName>
        <fullName evidence="1">Uncharacterized protein</fullName>
    </submittedName>
</protein>
<dbReference type="Proteomes" id="UP000008237">
    <property type="component" value="Unassembled WGS sequence"/>
</dbReference>
<evidence type="ECO:0000313" key="2">
    <source>
        <dbReference type="Proteomes" id="UP000008237"/>
    </source>
</evidence>
<dbReference type="InParanoid" id="E2BWQ4"/>
<dbReference type="AlphaFoldDB" id="E2BWQ4"/>
<proteinExistence type="predicted"/>
<gene>
    <name evidence="1" type="ORF">EAI_14929</name>
</gene>
<accession>E2BWQ4</accession>
<name>E2BWQ4_HARSA</name>